<comment type="caution">
    <text evidence="1">The sequence shown here is derived from an EMBL/GenBank/DDBJ whole genome shotgun (WGS) entry which is preliminary data.</text>
</comment>
<accession>A0ABX2JMI0</accession>
<organism evidence="1 2">
    <name type="scientific">Mycolicibacterium sphagni</name>
    <dbReference type="NCBI Taxonomy" id="1786"/>
    <lineage>
        <taxon>Bacteria</taxon>
        <taxon>Bacillati</taxon>
        <taxon>Actinomycetota</taxon>
        <taxon>Actinomycetes</taxon>
        <taxon>Mycobacteriales</taxon>
        <taxon>Mycobacteriaceae</taxon>
        <taxon>Mycolicibacterium</taxon>
    </lineage>
</organism>
<dbReference type="EMBL" id="VBSB01000003">
    <property type="protein sequence ID" value="NTY58675.1"/>
    <property type="molecule type" value="Genomic_DNA"/>
</dbReference>
<reference evidence="1 2" key="1">
    <citation type="submission" date="2019-05" db="EMBL/GenBank/DDBJ databases">
        <title>Mycolicibacterium sphagni ENV482 genome assembly.</title>
        <authorList>
            <person name="Chen W."/>
            <person name="Faulkner N.W."/>
            <person name="Hyman M.R."/>
        </authorList>
    </citation>
    <scope>NUCLEOTIDE SEQUENCE [LARGE SCALE GENOMIC DNA]</scope>
    <source>
        <strain evidence="1 2">ENV482</strain>
    </source>
</reference>
<keyword evidence="2" id="KW-1185">Reference proteome</keyword>
<name>A0ABX2JMI0_9MYCO</name>
<protein>
    <submittedName>
        <fullName evidence="1">Uncharacterized protein</fullName>
    </submittedName>
</protein>
<sequence length="60" mass="6188">MRLLAKRDLGSSVTVDDGRTRVLISIGPLRFTATRGEAIQLAAAIVAAVDALAAEPQGLA</sequence>
<evidence type="ECO:0000313" key="1">
    <source>
        <dbReference type="EMBL" id="NTY58675.1"/>
    </source>
</evidence>
<gene>
    <name evidence="1" type="ORF">FEG63_03795</name>
</gene>
<dbReference type="Proteomes" id="UP000708347">
    <property type="component" value="Unassembled WGS sequence"/>
</dbReference>
<evidence type="ECO:0000313" key="2">
    <source>
        <dbReference type="Proteomes" id="UP000708347"/>
    </source>
</evidence>
<proteinExistence type="predicted"/>
<dbReference type="RefSeq" id="WP_174396629.1">
    <property type="nucleotide sequence ID" value="NZ_VBSB01000003.1"/>
</dbReference>